<keyword evidence="2" id="KW-0238">DNA-binding</keyword>
<organism evidence="5 6">
    <name type="scientific">Chamaesiphon polymorphus CCALA 037</name>
    <dbReference type="NCBI Taxonomy" id="2107692"/>
    <lineage>
        <taxon>Bacteria</taxon>
        <taxon>Bacillati</taxon>
        <taxon>Cyanobacteriota</taxon>
        <taxon>Cyanophyceae</taxon>
        <taxon>Gomontiellales</taxon>
        <taxon>Chamaesiphonaceae</taxon>
        <taxon>Chamaesiphon</taxon>
    </lineage>
</organism>
<name>A0A2T1GKX3_9CYAN</name>
<dbReference type="InterPro" id="IPR018060">
    <property type="entry name" value="HTH_AraC"/>
</dbReference>
<dbReference type="GO" id="GO:0003700">
    <property type="term" value="F:DNA-binding transcription factor activity"/>
    <property type="evidence" value="ECO:0007669"/>
    <property type="project" value="InterPro"/>
</dbReference>
<evidence type="ECO:0000256" key="1">
    <source>
        <dbReference type="ARBA" id="ARBA00023015"/>
    </source>
</evidence>
<dbReference type="RefSeq" id="WP_106300759.1">
    <property type="nucleotide sequence ID" value="NZ_PVWO01000033.1"/>
</dbReference>
<protein>
    <submittedName>
        <fullName evidence="5">AraC family transcriptional regulator</fullName>
    </submittedName>
</protein>
<evidence type="ECO:0000313" key="6">
    <source>
        <dbReference type="Proteomes" id="UP000238937"/>
    </source>
</evidence>
<keyword evidence="3" id="KW-0804">Transcription</keyword>
<keyword evidence="1" id="KW-0805">Transcription regulation</keyword>
<comment type="caution">
    <text evidence="5">The sequence shown here is derived from an EMBL/GenBank/DDBJ whole genome shotgun (WGS) entry which is preliminary data.</text>
</comment>
<dbReference type="PANTHER" id="PTHR46796">
    <property type="entry name" value="HTH-TYPE TRANSCRIPTIONAL ACTIVATOR RHAS-RELATED"/>
    <property type="match status" value="1"/>
</dbReference>
<evidence type="ECO:0000313" key="5">
    <source>
        <dbReference type="EMBL" id="PSB58502.1"/>
    </source>
</evidence>
<proteinExistence type="predicted"/>
<dbReference type="AlphaFoldDB" id="A0A2T1GKX3"/>
<dbReference type="Gene3D" id="1.10.10.60">
    <property type="entry name" value="Homeodomain-like"/>
    <property type="match status" value="1"/>
</dbReference>
<reference evidence="5 6" key="1">
    <citation type="submission" date="2018-03" db="EMBL/GenBank/DDBJ databases">
        <title>The ancient ancestry and fast evolution of plastids.</title>
        <authorList>
            <person name="Moore K.R."/>
            <person name="Magnabosco C."/>
            <person name="Momper L."/>
            <person name="Gold D.A."/>
            <person name="Bosak T."/>
            <person name="Fournier G.P."/>
        </authorList>
    </citation>
    <scope>NUCLEOTIDE SEQUENCE [LARGE SCALE GENOMIC DNA]</scope>
    <source>
        <strain evidence="5 6">CCALA 037</strain>
    </source>
</reference>
<dbReference type="InterPro" id="IPR020449">
    <property type="entry name" value="Tscrpt_reg_AraC-type_HTH"/>
</dbReference>
<keyword evidence="6" id="KW-1185">Reference proteome</keyword>
<dbReference type="OrthoDB" id="516574at2"/>
<feature type="domain" description="HTH araC/xylS-type" evidence="4">
    <location>
        <begin position="196"/>
        <end position="294"/>
    </location>
</feature>
<sequence>MKNPIIIDYNQEDASLNIFPDKPLLSSHKDGWSNIKLEYYQLPPHSTPEHLPAQNAILIFDRSIKVSRQLGDLVKFEHIKTGDIVVSPASFPHSASWDMHVSFMLLFLDRKFIANTAYEFIDPDRVELLPSFSQPDPVIYGIGSYLKSQLESGTQVSQIYIDSTALFLASHLLEHYCLRKHTIERTPESLSTNDLRQVDEYINANLHNNLSVGDLAGLVNMSPFRFSHLFKNSLKISPYKYLIECRLQRAASLLADKNLDIAFIAHRTGFASTSNFIQTFKKHFSLTPKQFRQK</sequence>
<dbReference type="PRINTS" id="PR00032">
    <property type="entry name" value="HTHARAC"/>
</dbReference>
<dbReference type="PROSITE" id="PS01124">
    <property type="entry name" value="HTH_ARAC_FAMILY_2"/>
    <property type="match status" value="1"/>
</dbReference>
<gene>
    <name evidence="5" type="ORF">C7B77_04570</name>
</gene>
<evidence type="ECO:0000256" key="2">
    <source>
        <dbReference type="ARBA" id="ARBA00023125"/>
    </source>
</evidence>
<dbReference type="SUPFAM" id="SSF46689">
    <property type="entry name" value="Homeodomain-like"/>
    <property type="match status" value="2"/>
</dbReference>
<dbReference type="PROSITE" id="PS00041">
    <property type="entry name" value="HTH_ARAC_FAMILY_1"/>
    <property type="match status" value="1"/>
</dbReference>
<dbReference type="InterPro" id="IPR018062">
    <property type="entry name" value="HTH_AraC-typ_CS"/>
</dbReference>
<dbReference type="InterPro" id="IPR050204">
    <property type="entry name" value="AraC_XylS_family_regulators"/>
</dbReference>
<accession>A0A2T1GKX3</accession>
<evidence type="ECO:0000256" key="3">
    <source>
        <dbReference type="ARBA" id="ARBA00023163"/>
    </source>
</evidence>
<dbReference type="PANTHER" id="PTHR46796:SF6">
    <property type="entry name" value="ARAC SUBFAMILY"/>
    <property type="match status" value="1"/>
</dbReference>
<dbReference type="Pfam" id="PF12833">
    <property type="entry name" value="HTH_18"/>
    <property type="match status" value="1"/>
</dbReference>
<dbReference type="SMART" id="SM00342">
    <property type="entry name" value="HTH_ARAC"/>
    <property type="match status" value="1"/>
</dbReference>
<dbReference type="InterPro" id="IPR009057">
    <property type="entry name" value="Homeodomain-like_sf"/>
</dbReference>
<dbReference type="GO" id="GO:0043565">
    <property type="term" value="F:sequence-specific DNA binding"/>
    <property type="evidence" value="ECO:0007669"/>
    <property type="project" value="InterPro"/>
</dbReference>
<dbReference type="EMBL" id="PVWO01000033">
    <property type="protein sequence ID" value="PSB58502.1"/>
    <property type="molecule type" value="Genomic_DNA"/>
</dbReference>
<dbReference type="Proteomes" id="UP000238937">
    <property type="component" value="Unassembled WGS sequence"/>
</dbReference>
<evidence type="ECO:0000259" key="4">
    <source>
        <dbReference type="PROSITE" id="PS01124"/>
    </source>
</evidence>